<reference evidence="3" key="1">
    <citation type="submission" date="2016-06" db="UniProtKB">
        <authorList>
            <consortium name="WormBaseParasite"/>
        </authorList>
    </citation>
    <scope>IDENTIFICATION</scope>
</reference>
<accession>A0A183IPA4</accession>
<evidence type="ECO:0000313" key="2">
    <source>
        <dbReference type="Proteomes" id="UP000270296"/>
    </source>
</evidence>
<organism evidence="3">
    <name type="scientific">Soboliphyme baturini</name>
    <dbReference type="NCBI Taxonomy" id="241478"/>
    <lineage>
        <taxon>Eukaryota</taxon>
        <taxon>Metazoa</taxon>
        <taxon>Ecdysozoa</taxon>
        <taxon>Nematoda</taxon>
        <taxon>Enoplea</taxon>
        <taxon>Dorylaimia</taxon>
        <taxon>Dioctophymatida</taxon>
        <taxon>Dioctophymatoidea</taxon>
        <taxon>Soboliphymatidae</taxon>
        <taxon>Soboliphyme</taxon>
    </lineage>
</organism>
<keyword evidence="2" id="KW-1185">Reference proteome</keyword>
<dbReference type="EMBL" id="UZAM01009002">
    <property type="protein sequence ID" value="VDP07273.1"/>
    <property type="molecule type" value="Genomic_DNA"/>
</dbReference>
<sequence>MIRCGLMALQLLPDNAVTGMILFTDGVVGVTNAAVMQTLLQQLRKWAVACSFVQIDTNSDKHGGAFGKVPNLELMQFIAQATSGTFIDQHPRIQEGGSIDAMNFYHQAIFLYDFRFKMKELHRISVSEVPSGLAETALLRHTYGSRVLKTTLFSVVSLRFSEGYMIKSVAINDEQIRVDLILPWKDMVSFEYAVVARWPLSKEEHSVTAEVIVEAPYEFMENILFPKMKFSSIFRSILEQTFFSNLADLNESDKLLAHLDSFHRSSFCSEIPEPLKKGMALFHMISGSDTPVLSSSELRQKTEQFSVFWRPICNLDMTVWRRWLHTHRITLVLAHDLPLANLHVADNNGKFGVVVCRQAVLAIEDALRRWATFTLIDCHSYIKFEYRTSCKPPCLVVRLAFLNEVSATMQRQSILKMKEILLSQRIPLRTVTYVDEQSDCDLFDTIPKLDTHAEPFSAFNSIPACYLINKPIEKILIRHESLPHNLSQMFQYEEVSKNALNSVLIRYLNFRRWCWLLGSNISCYPVGSEGASNILKILVRRRLHRGFHFAYSSNGMVTMVKQYELLTNEMGNVSSLVQYVIFPPIFLRGSKDVTIRSTAGNSMCSEYDTSEVESFENEPDMQLVTEVWLEPYECPLADEYDANITVAQLLDKVSV</sequence>
<dbReference type="PANTHER" id="PTHR14918">
    <property type="entry name" value="KICSTOR COMPLEX PROTEIN SZT2"/>
    <property type="match status" value="1"/>
</dbReference>
<dbReference type="GO" id="GO:0005777">
    <property type="term" value="C:peroxisome"/>
    <property type="evidence" value="ECO:0007669"/>
    <property type="project" value="InterPro"/>
</dbReference>
<evidence type="ECO:0000313" key="1">
    <source>
        <dbReference type="EMBL" id="VDP07273.1"/>
    </source>
</evidence>
<gene>
    <name evidence="1" type="ORF">SBAD_LOCUS5451</name>
</gene>
<reference evidence="1 2" key="2">
    <citation type="submission" date="2018-11" db="EMBL/GenBank/DDBJ databases">
        <authorList>
            <consortium name="Pathogen Informatics"/>
        </authorList>
    </citation>
    <scope>NUCLEOTIDE SEQUENCE [LARGE SCALE GENOMIC DNA]</scope>
</reference>
<dbReference type="WBParaSite" id="SBAD_0000567301-mRNA-1">
    <property type="protein sequence ID" value="SBAD_0000567301-mRNA-1"/>
    <property type="gene ID" value="SBAD_0000567301"/>
</dbReference>
<dbReference type="AlphaFoldDB" id="A0A183IPA4"/>
<proteinExistence type="predicted"/>
<name>A0A183IPA4_9BILA</name>
<protein>
    <submittedName>
        <fullName evidence="3">VWFA domain-containing protein</fullName>
    </submittedName>
</protein>
<evidence type="ECO:0000313" key="3">
    <source>
        <dbReference type="WBParaSite" id="SBAD_0000567301-mRNA-1"/>
    </source>
</evidence>
<dbReference type="InterPro" id="IPR033228">
    <property type="entry name" value="SZT2"/>
</dbReference>
<dbReference type="Proteomes" id="UP000270296">
    <property type="component" value="Unassembled WGS sequence"/>
</dbReference>
<dbReference type="PANTHER" id="PTHR14918:SF3">
    <property type="entry name" value="KICSTOR COMPLEX PROTEIN SZT2"/>
    <property type="match status" value="1"/>
</dbReference>
<dbReference type="OrthoDB" id="43547at2759"/>